<evidence type="ECO:0000313" key="2">
    <source>
        <dbReference type="EMBL" id="EGY29529.1"/>
    </source>
</evidence>
<dbReference type="Pfam" id="PF01695">
    <property type="entry name" value="IstB_IS21"/>
    <property type="match status" value="1"/>
</dbReference>
<dbReference type="PATRIC" id="fig|1005043.3.peg.447"/>
<dbReference type="InterPro" id="IPR027417">
    <property type="entry name" value="P-loop_NTPase"/>
</dbReference>
<organism evidence="2 3">
    <name type="scientific">Candidatus Regiella insecticola 5.15</name>
    <dbReference type="NCBI Taxonomy" id="1005043"/>
    <lineage>
        <taxon>Bacteria</taxon>
        <taxon>Pseudomonadati</taxon>
        <taxon>Pseudomonadota</taxon>
        <taxon>Gammaproteobacteria</taxon>
        <taxon>Enterobacterales</taxon>
        <taxon>Enterobacteriaceae</taxon>
        <taxon>aphid secondary symbionts</taxon>
        <taxon>Candidatus Regiella</taxon>
    </lineage>
</organism>
<accession>G2GXJ2</accession>
<keyword evidence="3" id="KW-1185">Reference proteome</keyword>
<protein>
    <submittedName>
        <fullName evidence="2">DNA replication protein</fullName>
    </submittedName>
</protein>
<comment type="caution">
    <text evidence="2">The sequence shown here is derived from an EMBL/GenBank/DDBJ whole genome shotgun (WGS) entry which is preliminary data.</text>
</comment>
<dbReference type="SUPFAM" id="SSF52540">
    <property type="entry name" value="P-loop containing nucleoside triphosphate hydrolases"/>
    <property type="match status" value="1"/>
</dbReference>
<feature type="domain" description="IstB-like ATP-binding" evidence="1">
    <location>
        <begin position="8"/>
        <end position="135"/>
    </location>
</feature>
<proteinExistence type="predicted"/>
<dbReference type="CDD" id="cd00009">
    <property type="entry name" value="AAA"/>
    <property type="match status" value="1"/>
</dbReference>
<dbReference type="Gene3D" id="3.40.50.300">
    <property type="entry name" value="P-loop containing nucleotide triphosphate hydrolases"/>
    <property type="match status" value="1"/>
</dbReference>
<dbReference type="GO" id="GO:0005524">
    <property type="term" value="F:ATP binding"/>
    <property type="evidence" value="ECO:0007669"/>
    <property type="project" value="InterPro"/>
</dbReference>
<reference evidence="2 3" key="1">
    <citation type="journal article" date="2012" name="Genome Res.">
        <title>Genomic basis of endosymbiont-conferred protection against an insect parasitoid.</title>
        <authorList>
            <person name="Hansen A.K."/>
            <person name="Vorburger C."/>
            <person name="Moran N.A."/>
        </authorList>
    </citation>
    <scope>NUCLEOTIDE SEQUENCE [LARGE SCALE GENOMIC DNA]</scope>
    <source>
        <strain evidence="3">R5.15</strain>
    </source>
</reference>
<dbReference type="AlphaFoldDB" id="G2GXJ2"/>
<dbReference type="GO" id="GO:0006260">
    <property type="term" value="P:DNA replication"/>
    <property type="evidence" value="ECO:0007669"/>
    <property type="project" value="TreeGrafter"/>
</dbReference>
<dbReference type="PANTHER" id="PTHR30050">
    <property type="entry name" value="CHROMOSOMAL REPLICATION INITIATOR PROTEIN DNAA"/>
    <property type="match status" value="1"/>
</dbReference>
<dbReference type="InterPro" id="IPR002611">
    <property type="entry name" value="IstB_ATP-bd"/>
</dbReference>
<dbReference type="EMBL" id="AGCA01000106">
    <property type="protein sequence ID" value="EGY29529.1"/>
    <property type="molecule type" value="Genomic_DNA"/>
</dbReference>
<evidence type="ECO:0000259" key="1">
    <source>
        <dbReference type="Pfam" id="PF01695"/>
    </source>
</evidence>
<sequence>MEMENLLIRLKMDYLGDALESLCEEATKKALNYREFLQQALGRHQKGLESRLKQARLPWIKTLEQFDFTFQPSIDRKIIRELAGLRFVEHHENVILLGPPGVGKTHLAIALAVKAATAGHRVLFMPLDRLCSTFNEGKARKPSGTPTSATVLCQGINTG</sequence>
<dbReference type="PANTHER" id="PTHR30050:SF4">
    <property type="entry name" value="ATP-BINDING PROTEIN RV3427C IN INSERTION SEQUENCE-RELATED"/>
    <property type="match status" value="1"/>
</dbReference>
<name>G2GXJ2_9ENTR</name>
<dbReference type="Proteomes" id="UP000004116">
    <property type="component" value="Unassembled WGS sequence"/>
</dbReference>
<gene>
    <name evidence="2" type="ORF">Rin_00004840</name>
</gene>
<evidence type="ECO:0000313" key="3">
    <source>
        <dbReference type="Proteomes" id="UP000004116"/>
    </source>
</evidence>